<comment type="catalytic activity">
    <reaction evidence="3">
        <text>a uridine in RNA = a pseudouridine in RNA</text>
        <dbReference type="Rhea" id="RHEA:48348"/>
        <dbReference type="Rhea" id="RHEA-COMP:12068"/>
        <dbReference type="Rhea" id="RHEA-COMP:12069"/>
        <dbReference type="ChEBI" id="CHEBI:65314"/>
        <dbReference type="ChEBI" id="CHEBI:65315"/>
    </reaction>
</comment>
<dbReference type="AlphaFoldDB" id="A0A7S3MRZ8"/>
<dbReference type="PANTHER" id="PTHR21600">
    <property type="entry name" value="MITOCHONDRIAL RNA PSEUDOURIDINE SYNTHASE"/>
    <property type="match status" value="1"/>
</dbReference>
<dbReference type="SUPFAM" id="SSF55120">
    <property type="entry name" value="Pseudouridine synthase"/>
    <property type="match status" value="1"/>
</dbReference>
<proteinExistence type="inferred from homology"/>
<comment type="function">
    <text evidence="3">Responsible for synthesis of pseudouridine from uracil.</text>
</comment>
<keyword evidence="3" id="KW-0413">Isomerase</keyword>
<dbReference type="CDD" id="cd02557">
    <property type="entry name" value="PseudoU_synth_ScRIB2"/>
    <property type="match status" value="1"/>
</dbReference>
<evidence type="ECO:0000259" key="4">
    <source>
        <dbReference type="Pfam" id="PF00849"/>
    </source>
</evidence>
<dbReference type="PANTHER" id="PTHR21600:SF40">
    <property type="entry name" value="PSEUDOURIDYLATE SYNTHASE RPUSD2"/>
    <property type="match status" value="1"/>
</dbReference>
<feature type="domain" description="Pseudouridine synthase RsuA/RluA-like" evidence="4">
    <location>
        <begin position="76"/>
        <end position="225"/>
    </location>
</feature>
<dbReference type="EMBL" id="HBIF01001161">
    <property type="protein sequence ID" value="CAE0317723.1"/>
    <property type="molecule type" value="Transcribed_RNA"/>
</dbReference>
<dbReference type="InterPro" id="IPR006145">
    <property type="entry name" value="PsdUridine_synth_RsuA/RluA"/>
</dbReference>
<dbReference type="EC" id="5.4.99.-" evidence="3"/>
<dbReference type="InterPro" id="IPR006225">
    <property type="entry name" value="PsdUridine_synth_RluC/D"/>
</dbReference>
<sequence length="295" mass="34125">MRWRDRPLLDVFTKEFKAYTEEYYRHAIESGLILVNNQEVKENYIVRNGDLLVHKVTRCEPPVLNTPVIISYDLPNILVVAKPGSMPVHPTGAYNKNSLLSILKYEFGYEDLKLIHRLDRLTSGLLILAKNSLVANSLTQLMKNNQTEKWYVARVAGNFKWETTEVDMGISAVCRKEGIYTTDEQGKPSRTVFYKKFFDQSTQQSVVYCRPITGRTHQIRLHLRHLGHPIANDICYGGDALDPIEAPETFKIISEGFRLPLEKTKQREIWLHAFRYKLTTNLDFKVPLPEWAKLT</sequence>
<evidence type="ECO:0000256" key="2">
    <source>
        <dbReference type="PROSITE-ProRule" id="PRU00182"/>
    </source>
</evidence>
<comment type="similarity">
    <text evidence="3">Belongs to the pseudouridine synthase RluA family.</text>
</comment>
<dbReference type="GO" id="GO:0009982">
    <property type="term" value="F:pseudouridine synthase activity"/>
    <property type="evidence" value="ECO:0007669"/>
    <property type="project" value="InterPro"/>
</dbReference>
<reference evidence="5" key="1">
    <citation type="submission" date="2021-01" db="EMBL/GenBank/DDBJ databases">
        <authorList>
            <person name="Corre E."/>
            <person name="Pelletier E."/>
            <person name="Niang G."/>
            <person name="Scheremetjew M."/>
            <person name="Finn R."/>
            <person name="Kale V."/>
            <person name="Holt S."/>
            <person name="Cochrane G."/>
            <person name="Meng A."/>
            <person name="Brown T."/>
            <person name="Cohen L."/>
        </authorList>
    </citation>
    <scope>NUCLEOTIDE SEQUENCE</scope>
</reference>
<keyword evidence="2" id="KW-0694">RNA-binding</keyword>
<name>A0A7S3MRZ8_9CILI</name>
<evidence type="ECO:0000313" key="5">
    <source>
        <dbReference type="EMBL" id="CAE0317723.1"/>
    </source>
</evidence>
<dbReference type="Pfam" id="PF00849">
    <property type="entry name" value="PseudoU_synth_2"/>
    <property type="match status" value="1"/>
</dbReference>
<dbReference type="GO" id="GO:0003723">
    <property type="term" value="F:RNA binding"/>
    <property type="evidence" value="ECO:0007669"/>
    <property type="project" value="UniProtKB-KW"/>
</dbReference>
<dbReference type="GO" id="GO:0000455">
    <property type="term" value="P:enzyme-directed rRNA pseudouridine synthesis"/>
    <property type="evidence" value="ECO:0007669"/>
    <property type="project" value="TreeGrafter"/>
</dbReference>
<dbReference type="Gene3D" id="3.30.2350.10">
    <property type="entry name" value="Pseudouridine synthase"/>
    <property type="match status" value="1"/>
</dbReference>
<feature type="active site" evidence="1">
    <location>
        <position position="119"/>
    </location>
</feature>
<accession>A0A7S3MRZ8</accession>
<dbReference type="PROSITE" id="PS50889">
    <property type="entry name" value="S4"/>
    <property type="match status" value="1"/>
</dbReference>
<evidence type="ECO:0000256" key="1">
    <source>
        <dbReference type="PIRSR" id="PIRSR606225-1"/>
    </source>
</evidence>
<evidence type="ECO:0000256" key="3">
    <source>
        <dbReference type="RuleBase" id="RU362028"/>
    </source>
</evidence>
<organism evidence="5">
    <name type="scientific">Fabrea salina</name>
    <dbReference type="NCBI Taxonomy" id="342563"/>
    <lineage>
        <taxon>Eukaryota</taxon>
        <taxon>Sar</taxon>
        <taxon>Alveolata</taxon>
        <taxon>Ciliophora</taxon>
        <taxon>Postciliodesmatophora</taxon>
        <taxon>Heterotrichea</taxon>
        <taxon>Heterotrichida</taxon>
        <taxon>Fabreidae</taxon>
        <taxon>Fabrea</taxon>
    </lineage>
</organism>
<dbReference type="InterPro" id="IPR006224">
    <property type="entry name" value="PsdUridine_synth_RluA-like_CS"/>
</dbReference>
<dbReference type="PROSITE" id="PS01129">
    <property type="entry name" value="PSI_RLU"/>
    <property type="match status" value="1"/>
</dbReference>
<dbReference type="NCBIfam" id="TIGR00005">
    <property type="entry name" value="rluA_subfam"/>
    <property type="match status" value="1"/>
</dbReference>
<dbReference type="InterPro" id="IPR050188">
    <property type="entry name" value="RluA_PseudoU_synthase"/>
</dbReference>
<gene>
    <name evidence="5" type="ORF">FSAL1345_LOCUS992</name>
</gene>
<protein>
    <recommendedName>
        <fullName evidence="3">Pseudouridine synthase</fullName>
        <ecNumber evidence="3">5.4.99.-</ecNumber>
    </recommendedName>
</protein>
<dbReference type="InterPro" id="IPR020103">
    <property type="entry name" value="PsdUridine_synth_cat_dom_sf"/>
</dbReference>